<proteinExistence type="inferred from homology"/>
<feature type="compositionally biased region" description="Basic residues" evidence="4">
    <location>
        <begin position="1262"/>
        <end position="1271"/>
    </location>
</feature>
<keyword evidence="3" id="KW-0539">Nucleus</keyword>
<feature type="compositionally biased region" description="Basic residues" evidence="4">
    <location>
        <begin position="1281"/>
        <end position="1301"/>
    </location>
</feature>
<dbReference type="FunCoup" id="A0A6L2Q706">
    <property type="interactions" value="1303"/>
</dbReference>
<evidence type="ECO:0000256" key="4">
    <source>
        <dbReference type="SAM" id="MobiDB-lite"/>
    </source>
</evidence>
<feature type="compositionally biased region" description="Basic and acidic residues" evidence="4">
    <location>
        <begin position="1236"/>
        <end position="1245"/>
    </location>
</feature>
<evidence type="ECO:0000259" key="6">
    <source>
        <dbReference type="Pfam" id="PF25772"/>
    </source>
</evidence>
<feature type="region of interest" description="Disordered" evidence="4">
    <location>
        <begin position="1214"/>
        <end position="1301"/>
    </location>
</feature>
<accession>A0A6L2Q706</accession>
<reference evidence="8" key="1">
    <citation type="submission" date="2020-01" db="EMBL/GenBank/DDBJ databases">
        <title>Draft genome sequence of the Termite Coptotermes fromosanus.</title>
        <authorList>
            <person name="Itakura S."/>
            <person name="Yosikawa Y."/>
            <person name="Umezawa K."/>
        </authorList>
    </citation>
    <scope>NUCLEOTIDE SEQUENCE [LARGE SCALE GENOMIC DNA]</scope>
</reference>
<comment type="subcellular location">
    <subcellularLocation>
        <location evidence="1">Nucleus</location>
    </subcellularLocation>
</comment>
<evidence type="ECO:0000259" key="5">
    <source>
        <dbReference type="Pfam" id="PF08161"/>
    </source>
</evidence>
<feature type="region of interest" description="Disordered" evidence="4">
    <location>
        <begin position="1120"/>
        <end position="1186"/>
    </location>
</feature>
<feature type="domain" description="RRP12 HEAT" evidence="5">
    <location>
        <begin position="417"/>
        <end position="680"/>
    </location>
</feature>
<dbReference type="InterPro" id="IPR016024">
    <property type="entry name" value="ARM-type_fold"/>
</dbReference>
<dbReference type="Pfam" id="PF25772">
    <property type="entry name" value="HEAT_RRP12_N"/>
    <property type="match status" value="1"/>
</dbReference>
<dbReference type="EMBL" id="BLKM01002183">
    <property type="protein sequence ID" value="GFG40506.1"/>
    <property type="molecule type" value="Genomic_DNA"/>
</dbReference>
<evidence type="ECO:0000256" key="2">
    <source>
        <dbReference type="ARBA" id="ARBA00007690"/>
    </source>
</evidence>
<dbReference type="InterPro" id="IPR052087">
    <property type="entry name" value="RRP12"/>
</dbReference>
<feature type="compositionally biased region" description="Basic and acidic residues" evidence="4">
    <location>
        <begin position="1127"/>
        <end position="1167"/>
    </location>
</feature>
<feature type="domain" description="RRP12 N-terminal HEAT" evidence="6">
    <location>
        <begin position="111"/>
        <end position="345"/>
    </location>
</feature>
<dbReference type="InParanoid" id="A0A6L2Q706"/>
<protein>
    <submittedName>
        <fullName evidence="7">Uncharacterized protein</fullName>
    </submittedName>
</protein>
<dbReference type="GO" id="GO:0005634">
    <property type="term" value="C:nucleus"/>
    <property type="evidence" value="ECO:0007669"/>
    <property type="project" value="UniProtKB-SubCell"/>
</dbReference>
<evidence type="ECO:0000256" key="3">
    <source>
        <dbReference type="ARBA" id="ARBA00023242"/>
    </source>
</evidence>
<dbReference type="InterPro" id="IPR012978">
    <property type="entry name" value="HEAT_RRP12"/>
</dbReference>
<dbReference type="SUPFAM" id="SSF48371">
    <property type="entry name" value="ARM repeat"/>
    <property type="match status" value="1"/>
</dbReference>
<dbReference type="Gene3D" id="1.25.10.10">
    <property type="entry name" value="Leucine-rich Repeat Variant"/>
    <property type="match status" value="2"/>
</dbReference>
<organism evidence="7 8">
    <name type="scientific">Coptotermes formosanus</name>
    <name type="common">Formosan subterranean termite</name>
    <dbReference type="NCBI Taxonomy" id="36987"/>
    <lineage>
        <taxon>Eukaryota</taxon>
        <taxon>Metazoa</taxon>
        <taxon>Ecdysozoa</taxon>
        <taxon>Arthropoda</taxon>
        <taxon>Hexapoda</taxon>
        <taxon>Insecta</taxon>
        <taxon>Pterygota</taxon>
        <taxon>Neoptera</taxon>
        <taxon>Polyneoptera</taxon>
        <taxon>Dictyoptera</taxon>
        <taxon>Blattodea</taxon>
        <taxon>Blattoidea</taxon>
        <taxon>Termitoidae</taxon>
        <taxon>Rhinotermitidae</taxon>
        <taxon>Coptotermes</taxon>
    </lineage>
</organism>
<dbReference type="PANTHER" id="PTHR48287:SF1">
    <property type="entry name" value="ARM REPEAT SUPERFAMILY PROTEIN"/>
    <property type="match status" value="1"/>
</dbReference>
<keyword evidence="8" id="KW-1185">Reference proteome</keyword>
<comment type="caution">
    <text evidence="7">The sequence shown here is derived from an EMBL/GenBank/DDBJ whole genome shotgun (WGS) entry which is preliminary data.</text>
</comment>
<dbReference type="OrthoDB" id="2192888at2759"/>
<dbReference type="Proteomes" id="UP000502823">
    <property type="component" value="Unassembled WGS sequence"/>
</dbReference>
<name>A0A6L2Q706_COPFO</name>
<evidence type="ECO:0000256" key="1">
    <source>
        <dbReference type="ARBA" id="ARBA00004123"/>
    </source>
</evidence>
<feature type="region of interest" description="Disordered" evidence="4">
    <location>
        <begin position="1025"/>
        <end position="1045"/>
    </location>
</feature>
<evidence type="ECO:0000313" key="8">
    <source>
        <dbReference type="Proteomes" id="UP000502823"/>
    </source>
</evidence>
<sequence>MVHFRHRTKGKGKRWKKGHSSSSNPEIKRHRNVAKSKFFQEHPGEGNLTSEALKKHNAFLGGGRSGAEESQDDDGDATYGGTFKTFQTFASDWTECSNVSFNRLLKGFCPSSALHKEMLAVLAAVTEVIKTNGGTETTVEYLGALMTTLDVCESEESVTAVVMLLGMGIKKVPCEVLKLKYSEMAKTFVSYLGKYAESDNNALLRSLIGCLSVLLQVQEVAVWSNSSTMQVFDAILTFTTHSKPKVRKAAQHAVCAILKGSRLLMSEGAPEHHPAALHVAKYLIQQIESGASTTTLHALGLLKEVLATFPKQQLKAACESVLKVMTLGNILVTSCCMQALHGLFVSRPPSSSLPPQRNAQLIAALFDYQPAPSDTQPTQAWLAVMQEAYINLARLDLSLCFAHLPHLFSASTQLWLSDKAEVMSAATLTLKAVTEDCVAPACSVELVKVYYQILGKLFGVIENGLTYQYHSAWCHVLHLLAVWFQVAGATCSGFMMSCLKLMAELRDSYKFSNVNELEFAVGRAIRMMGPETVLNAIPLQIDYEFKRSWLLPVLRENVCSSQIKFFLSYFLPLATVCSISLEDEADKAGAHSYRLLQSQIWALLPCFCNNPTDLKDNFKVIAKVLGTAVGEYKDLRLDAMSALRKLITSSQEAGNDDNVKEMARFAKNYLPILFNLYTTKPSGTDEEGQRLAAYETIKVYLHISSPELCQELFDRALEKLNTPDVDAFVKESVLDILRALLAYQDKSRLAQVYAVCEDRLANTKNLHEQKKAYRLLEELCGSSSDSCKAFVSDNLPVLKKLLLQSLSTSAAYSKGPRLRCLSHLVARMDCSQLDMLQQIVPEAILCCKDINERCRSAAYSLLVLIGHVMQKLDYSGENTMKDYIGLLLTGLAGSPKLMSATILALARVTHEFRDSMSMDLVKVVLENVCLLLTTHTREIVGSALSFIRMFLTSFPYDTVAPEVTFIVKSVVGMTDDCKHHFRLKTRYLFDRLVRKFGFDTIVAMVPASDVITHKRLRNLRKIQARKKNMQAKEDADENESDVEKSFTVKARPKSIEEILAESEESELEVDAASAEKPKKKKNKKKDLNMWIHEDAHNIVDFTDRAAARKITATQPGAQGTLAIQKKTKPEFKTASDGRLIITEDSHGSEEDNAKDVDSDNEEEDKKPWKTSVAQKRKLSASTDASQPAMKYQEKLYVNLVHKTDVISAGGSGIHRPIKHASRKCQGSSVTPGAEYQSKKAKGDVKKKGKPDPYAYLPLSRKVLNRRKKKKSAGQFKSLCHAAHKGARKGTQARKKDTRKRK</sequence>
<dbReference type="InterPro" id="IPR011989">
    <property type="entry name" value="ARM-like"/>
</dbReference>
<evidence type="ECO:0000313" key="7">
    <source>
        <dbReference type="EMBL" id="GFG40506.1"/>
    </source>
</evidence>
<dbReference type="InterPro" id="IPR057860">
    <property type="entry name" value="HEAT_RRP12_N"/>
</dbReference>
<feature type="compositionally biased region" description="Basic residues" evidence="4">
    <location>
        <begin position="1"/>
        <end position="19"/>
    </location>
</feature>
<dbReference type="PANTHER" id="PTHR48287">
    <property type="entry name" value="ARM REPEAT SUPERFAMILY PROTEIN"/>
    <property type="match status" value="1"/>
</dbReference>
<gene>
    <name evidence="7" type="ORF">Cfor_06518</name>
</gene>
<feature type="region of interest" description="Disordered" evidence="4">
    <location>
        <begin position="1"/>
        <end position="31"/>
    </location>
</feature>
<dbReference type="Pfam" id="PF08161">
    <property type="entry name" value="RRP12_HEAT"/>
    <property type="match status" value="1"/>
</dbReference>
<comment type="similarity">
    <text evidence="2">Belongs to the RRP12 family.</text>
</comment>